<dbReference type="PANTHER" id="PTHR31272">
    <property type="entry name" value="CYTOCHROME C-TYPE BIOGENESIS PROTEIN HI_1454-RELATED"/>
    <property type="match status" value="1"/>
</dbReference>
<gene>
    <name evidence="2" type="primary">dsbD</name>
</gene>
<evidence type="ECO:0000256" key="1">
    <source>
        <dbReference type="SAM" id="Phobius"/>
    </source>
</evidence>
<keyword evidence="1" id="KW-1133">Transmembrane helix</keyword>
<dbReference type="EMBL" id="MF101450">
    <property type="protein sequence ID" value="ARW68045.1"/>
    <property type="molecule type" value="Genomic_DNA"/>
</dbReference>
<dbReference type="PANTHER" id="PTHR31272:SF9">
    <property type="entry name" value="BLL1027 PROTEIN"/>
    <property type="match status" value="1"/>
</dbReference>
<dbReference type="RefSeq" id="YP_009398830.1">
    <property type="nucleotide sequence ID" value="NC_035294.1"/>
</dbReference>
<protein>
    <submittedName>
        <fullName evidence="2">Thiol:disulfide interchange protein</fullName>
    </submittedName>
</protein>
<keyword evidence="1" id="KW-0472">Membrane</keyword>
<feature type="transmembrane region" description="Helical" evidence="1">
    <location>
        <begin position="110"/>
        <end position="133"/>
    </location>
</feature>
<keyword evidence="2" id="KW-0934">Plastid</keyword>
<feature type="transmembrane region" description="Helical" evidence="1">
    <location>
        <begin position="79"/>
        <end position="98"/>
    </location>
</feature>
<proteinExistence type="predicted"/>
<feature type="transmembrane region" description="Helical" evidence="1">
    <location>
        <begin position="153"/>
        <end position="177"/>
    </location>
</feature>
<feature type="transmembrane region" description="Helical" evidence="1">
    <location>
        <begin position="189"/>
        <end position="210"/>
    </location>
</feature>
<feature type="transmembrane region" description="Helical" evidence="1">
    <location>
        <begin position="222"/>
        <end position="244"/>
    </location>
</feature>
<keyword evidence="1" id="KW-0812">Transmembrane</keyword>
<feature type="transmembrane region" description="Helical" evidence="1">
    <location>
        <begin position="36"/>
        <end position="67"/>
    </location>
</feature>
<dbReference type="AlphaFoldDB" id="A0A1Z1MQJ1"/>
<sequence length="245" mass="28309">MLKSFYNLYSYISFNSYELLLYSLQQRLYNIFYIPSNTLSFLILLAVFVSGVITSLSPCFLSVFPLIVSYTNSKNVDKYIFILGFVNSFLVLLFFNHLINYSSLISKIPLISFVLLVLISLNLLQILDLTYIFNLVYDKVLMLYGSRLESYLSGLFIGFTLVPCNNSIVFLVTFFVVNKMSLFSSIIYLIFYLFGFLLPLIILFNINVNYGNFYNISWILDLIFPLGGTFLFSFSLLSILKILFI</sequence>
<accession>A0A1Z1MQJ1</accession>
<geneLocation type="chloroplast" evidence="2"/>
<dbReference type="GeneID" id="33361628"/>
<name>A0A1Z1MQJ1_9FLOR</name>
<keyword evidence="2" id="KW-0150">Chloroplast</keyword>
<dbReference type="InterPro" id="IPR051790">
    <property type="entry name" value="Cytochrome_c-biogenesis_DsbD"/>
</dbReference>
<evidence type="ECO:0000313" key="2">
    <source>
        <dbReference type="EMBL" id="ARW68045.1"/>
    </source>
</evidence>
<reference evidence="2" key="1">
    <citation type="journal article" date="2017" name="J. Phycol.">
        <title>Analysis of chloroplast genomes and a supermatrix inform reclassification of the Rhodomelaceae (Rhodophyta).</title>
        <authorList>
            <person name="Diaz-Tapia P."/>
            <person name="Maggs C.A."/>
            <person name="West J.A."/>
            <person name="Verbruggen H."/>
        </authorList>
    </citation>
    <scope>NUCLEOTIDE SEQUENCE</scope>
    <source>
        <strain evidence="2">PD1561</strain>
    </source>
</reference>
<organism evidence="2">
    <name type="scientific">Cliftonaea pectinata</name>
    <dbReference type="NCBI Taxonomy" id="2007206"/>
    <lineage>
        <taxon>Eukaryota</taxon>
        <taxon>Rhodophyta</taxon>
        <taxon>Florideophyceae</taxon>
        <taxon>Rhodymeniophycidae</taxon>
        <taxon>Ceramiales</taxon>
        <taxon>Rhodomelaceae</taxon>
        <taxon>Polyzonieae</taxon>
        <taxon>Cliftonaea</taxon>
    </lineage>
</organism>